<comment type="caution">
    <text evidence="2">The sequence shown here is derived from an EMBL/GenBank/DDBJ whole genome shotgun (WGS) entry which is preliminary data.</text>
</comment>
<sequence length="313" mass="35584">MGLRRELRKQIARFNEMFRCQASEALLTEIADIRQKVSQLHNEFDNNNGDVRFILDELRGLSRHSLLAKNHESHNLLGMADLLAGLESAQYYTDNFPLALTFNDGLDLLIDAVRRAKDDGLFLEFGVASGRTARCISEHIDGTLYAFDVFEGLPEDWRTGYMKGHFAGVAPELHDNVVIVKGLFADTLPKFAAENDGFISFLHIDCDLYSSTKEIFNIIGRRLVPGSVIVFDEYFNYPGWKRHEFLAFKEFTEANGVEYSYVSFVPSHQQVCVVIRKVSWQVDNGYDFLSSNPGETVRSSEKPVSHQHTNNYP</sequence>
<dbReference type="PANTHER" id="PTHR40036">
    <property type="entry name" value="MACROCIN O-METHYLTRANSFERASE"/>
    <property type="match status" value="1"/>
</dbReference>
<evidence type="ECO:0000256" key="1">
    <source>
        <dbReference type="SAM" id="MobiDB-lite"/>
    </source>
</evidence>
<dbReference type="RefSeq" id="WP_309769936.1">
    <property type="nucleotide sequence ID" value="NZ_JAVIZC010000001.1"/>
</dbReference>
<dbReference type="InterPro" id="IPR029063">
    <property type="entry name" value="SAM-dependent_MTases_sf"/>
</dbReference>
<dbReference type="Proteomes" id="UP001255601">
    <property type="component" value="Unassembled WGS sequence"/>
</dbReference>
<reference evidence="2" key="1">
    <citation type="submission" date="2023-08" db="EMBL/GenBank/DDBJ databases">
        <title>Functional and genomic diversity of the sorghum phyllosphere microbiome.</title>
        <authorList>
            <person name="Shade A."/>
        </authorList>
    </citation>
    <scope>NUCLEOTIDE SEQUENCE</scope>
    <source>
        <strain evidence="2">SORGH_AS_0974</strain>
    </source>
</reference>
<evidence type="ECO:0000313" key="2">
    <source>
        <dbReference type="EMBL" id="MDR6100985.1"/>
    </source>
</evidence>
<dbReference type="Pfam" id="PF13578">
    <property type="entry name" value="Methyltransf_24"/>
    <property type="match status" value="1"/>
</dbReference>
<accession>A0AAJ2BJV9</accession>
<evidence type="ECO:0000313" key="3">
    <source>
        <dbReference type="Proteomes" id="UP001255601"/>
    </source>
</evidence>
<gene>
    <name evidence="2" type="ORF">QE369_001163</name>
</gene>
<dbReference type="InterPro" id="IPR008884">
    <property type="entry name" value="TylF_MeTrfase"/>
</dbReference>
<dbReference type="PANTHER" id="PTHR40036:SF1">
    <property type="entry name" value="MACROCIN O-METHYLTRANSFERASE"/>
    <property type="match status" value="1"/>
</dbReference>
<protein>
    <submittedName>
        <fullName evidence="2">O-methyltransferase YrrM</fullName>
    </submittedName>
</protein>
<proteinExistence type="predicted"/>
<name>A0AAJ2BJV9_9HYPH</name>
<dbReference type="SUPFAM" id="SSF53335">
    <property type="entry name" value="S-adenosyl-L-methionine-dependent methyltransferases"/>
    <property type="match status" value="1"/>
</dbReference>
<dbReference type="EMBL" id="JAVIZC010000001">
    <property type="protein sequence ID" value="MDR6100985.1"/>
    <property type="molecule type" value="Genomic_DNA"/>
</dbReference>
<organism evidence="2 3">
    <name type="scientific">Agrobacterium larrymoorei</name>
    <dbReference type="NCBI Taxonomy" id="160699"/>
    <lineage>
        <taxon>Bacteria</taxon>
        <taxon>Pseudomonadati</taxon>
        <taxon>Pseudomonadota</taxon>
        <taxon>Alphaproteobacteria</taxon>
        <taxon>Hyphomicrobiales</taxon>
        <taxon>Rhizobiaceae</taxon>
        <taxon>Rhizobium/Agrobacterium group</taxon>
        <taxon>Agrobacterium</taxon>
    </lineage>
</organism>
<dbReference type="AlphaFoldDB" id="A0AAJ2BJV9"/>
<feature type="region of interest" description="Disordered" evidence="1">
    <location>
        <begin position="293"/>
        <end position="313"/>
    </location>
</feature>
<dbReference type="Gene3D" id="3.40.50.150">
    <property type="entry name" value="Vaccinia Virus protein VP39"/>
    <property type="match status" value="1"/>
</dbReference>